<reference evidence="1 2" key="1">
    <citation type="journal article" date="2019" name="Nat. Ecol. Evol.">
        <title>Megaphylogeny resolves global patterns of mushroom evolution.</title>
        <authorList>
            <person name="Varga T."/>
            <person name="Krizsan K."/>
            <person name="Foldi C."/>
            <person name="Dima B."/>
            <person name="Sanchez-Garcia M."/>
            <person name="Sanchez-Ramirez S."/>
            <person name="Szollosi G.J."/>
            <person name="Szarkandi J.G."/>
            <person name="Papp V."/>
            <person name="Albert L."/>
            <person name="Andreopoulos W."/>
            <person name="Angelini C."/>
            <person name="Antonin V."/>
            <person name="Barry K.W."/>
            <person name="Bougher N.L."/>
            <person name="Buchanan P."/>
            <person name="Buyck B."/>
            <person name="Bense V."/>
            <person name="Catcheside P."/>
            <person name="Chovatia M."/>
            <person name="Cooper J."/>
            <person name="Damon W."/>
            <person name="Desjardin D."/>
            <person name="Finy P."/>
            <person name="Geml J."/>
            <person name="Haridas S."/>
            <person name="Hughes K."/>
            <person name="Justo A."/>
            <person name="Karasinski D."/>
            <person name="Kautmanova I."/>
            <person name="Kiss B."/>
            <person name="Kocsube S."/>
            <person name="Kotiranta H."/>
            <person name="LaButti K.M."/>
            <person name="Lechner B.E."/>
            <person name="Liimatainen K."/>
            <person name="Lipzen A."/>
            <person name="Lukacs Z."/>
            <person name="Mihaltcheva S."/>
            <person name="Morgado L.N."/>
            <person name="Niskanen T."/>
            <person name="Noordeloos M.E."/>
            <person name="Ohm R.A."/>
            <person name="Ortiz-Santana B."/>
            <person name="Ovrebo C."/>
            <person name="Racz N."/>
            <person name="Riley R."/>
            <person name="Savchenko A."/>
            <person name="Shiryaev A."/>
            <person name="Soop K."/>
            <person name="Spirin V."/>
            <person name="Szebenyi C."/>
            <person name="Tomsovsky M."/>
            <person name="Tulloss R.E."/>
            <person name="Uehling J."/>
            <person name="Grigoriev I.V."/>
            <person name="Vagvolgyi C."/>
            <person name="Papp T."/>
            <person name="Martin F.M."/>
            <person name="Miettinen O."/>
            <person name="Hibbett D.S."/>
            <person name="Nagy L.G."/>
        </authorList>
    </citation>
    <scope>NUCLEOTIDE SEQUENCE [LARGE SCALE GENOMIC DNA]</scope>
    <source>
        <strain evidence="1 2">FP101781</strain>
    </source>
</reference>
<sequence>MKPYPGRPLILHPRKHTQTQRRGLFKSSTFPQYPQKQKVLSSASTSIYSLTMIATTQTLVNNNGCSCSCSDSCCTTSYVYVSIAHHPCQCRRQHIADSIFLLGAPARAARASAKHTLPYRVQCSVERRGDEITLVTIFISTLEWM</sequence>
<evidence type="ECO:0000313" key="2">
    <source>
        <dbReference type="Proteomes" id="UP000298030"/>
    </source>
</evidence>
<accession>A0A4Y7TSV4</accession>
<evidence type="ECO:0000313" key="1">
    <source>
        <dbReference type="EMBL" id="TEB36629.1"/>
    </source>
</evidence>
<keyword evidence="2" id="KW-1185">Reference proteome</keyword>
<dbReference type="Proteomes" id="UP000298030">
    <property type="component" value="Unassembled WGS sequence"/>
</dbReference>
<organism evidence="1 2">
    <name type="scientific">Coprinellus micaceus</name>
    <name type="common">Glistening ink-cap mushroom</name>
    <name type="synonym">Coprinus micaceus</name>
    <dbReference type="NCBI Taxonomy" id="71717"/>
    <lineage>
        <taxon>Eukaryota</taxon>
        <taxon>Fungi</taxon>
        <taxon>Dikarya</taxon>
        <taxon>Basidiomycota</taxon>
        <taxon>Agaricomycotina</taxon>
        <taxon>Agaricomycetes</taxon>
        <taxon>Agaricomycetidae</taxon>
        <taxon>Agaricales</taxon>
        <taxon>Agaricineae</taxon>
        <taxon>Psathyrellaceae</taxon>
        <taxon>Coprinellus</taxon>
    </lineage>
</organism>
<name>A0A4Y7TSV4_COPMI</name>
<comment type="caution">
    <text evidence="1">The sequence shown here is derived from an EMBL/GenBank/DDBJ whole genome shotgun (WGS) entry which is preliminary data.</text>
</comment>
<dbReference type="AlphaFoldDB" id="A0A4Y7TSV4"/>
<gene>
    <name evidence="1" type="ORF">FA13DRAFT_1074179</name>
</gene>
<protein>
    <submittedName>
        <fullName evidence="1">Uncharacterized protein</fullName>
    </submittedName>
</protein>
<proteinExistence type="predicted"/>
<dbReference type="EMBL" id="QPFP01000005">
    <property type="protein sequence ID" value="TEB36629.1"/>
    <property type="molecule type" value="Genomic_DNA"/>
</dbReference>